<sequence>MYLTHCMFTRVTNKNKHSVQLKDQTNDRSAAATTVAKSHNAQKCFNCYIVLNHVLQLVPAAITNKCALADAPQEAEQVPISAKPAPRIVLSGLLFPSAEEQLKEMHISEELVDETETGTLGMINQAMRGCKDYNFFGAPHGPGFIFLFDISCFPFHSLVSDIVRL</sequence>
<proteinExistence type="predicted"/>
<gene>
    <name evidence="1" type="ORF">SERLA73DRAFT_148839</name>
</gene>
<evidence type="ECO:0000313" key="2">
    <source>
        <dbReference type="Proteomes" id="UP000008063"/>
    </source>
</evidence>
<accession>F8PFP5</accession>
<dbReference type="Proteomes" id="UP000008063">
    <property type="component" value="Unassembled WGS sequence"/>
</dbReference>
<dbReference type="HOGENOM" id="CLU_1611782_0_0_1"/>
<name>F8PFP5_SERL3</name>
<dbReference type="InParanoid" id="F8PFP5"/>
<dbReference type="AlphaFoldDB" id="F8PFP5"/>
<organism evidence="2">
    <name type="scientific">Serpula lacrymans var. lacrymans (strain S7.3)</name>
    <name type="common">Dry rot fungus</name>
    <dbReference type="NCBI Taxonomy" id="936435"/>
    <lineage>
        <taxon>Eukaryota</taxon>
        <taxon>Fungi</taxon>
        <taxon>Dikarya</taxon>
        <taxon>Basidiomycota</taxon>
        <taxon>Agaricomycotina</taxon>
        <taxon>Agaricomycetes</taxon>
        <taxon>Agaricomycetidae</taxon>
        <taxon>Boletales</taxon>
        <taxon>Coniophorineae</taxon>
        <taxon>Serpulaceae</taxon>
        <taxon>Serpula</taxon>
    </lineage>
</organism>
<reference evidence="2" key="1">
    <citation type="journal article" date="2011" name="Science">
        <title>The plant cell wall-decomposing machinery underlies the functional diversity of forest fungi.</title>
        <authorList>
            <person name="Eastwood D.C."/>
            <person name="Floudas D."/>
            <person name="Binder M."/>
            <person name="Majcherczyk A."/>
            <person name="Schneider P."/>
            <person name="Aerts A."/>
            <person name="Asiegbu F.O."/>
            <person name="Baker S.E."/>
            <person name="Barry K."/>
            <person name="Bendiksby M."/>
            <person name="Blumentritt M."/>
            <person name="Coutinho P.M."/>
            <person name="Cullen D."/>
            <person name="de Vries R.P."/>
            <person name="Gathman A."/>
            <person name="Goodell B."/>
            <person name="Henrissat B."/>
            <person name="Ihrmark K."/>
            <person name="Kauserud H."/>
            <person name="Kohler A."/>
            <person name="LaButti K."/>
            <person name="Lapidus A."/>
            <person name="Lavin J.L."/>
            <person name="Lee Y.-H."/>
            <person name="Lindquist E."/>
            <person name="Lilly W."/>
            <person name="Lucas S."/>
            <person name="Morin E."/>
            <person name="Murat C."/>
            <person name="Oguiza J.A."/>
            <person name="Park J."/>
            <person name="Pisabarro A.G."/>
            <person name="Riley R."/>
            <person name="Rosling A."/>
            <person name="Salamov A."/>
            <person name="Schmidt O."/>
            <person name="Schmutz J."/>
            <person name="Skrede I."/>
            <person name="Stenlid J."/>
            <person name="Wiebenga A."/>
            <person name="Xie X."/>
            <person name="Kuees U."/>
            <person name="Hibbett D.S."/>
            <person name="Hoffmeister D."/>
            <person name="Hoegberg N."/>
            <person name="Martin F."/>
            <person name="Grigoriev I.V."/>
            <person name="Watkinson S.C."/>
        </authorList>
    </citation>
    <scope>NUCLEOTIDE SEQUENCE [LARGE SCALE GENOMIC DNA]</scope>
    <source>
        <strain evidence="2">strain S7.3</strain>
    </source>
</reference>
<keyword evidence="2" id="KW-1185">Reference proteome</keyword>
<evidence type="ECO:0000313" key="1">
    <source>
        <dbReference type="EMBL" id="EGO04246.1"/>
    </source>
</evidence>
<protein>
    <submittedName>
        <fullName evidence="1">Uncharacterized protein</fullName>
    </submittedName>
</protein>
<dbReference type="EMBL" id="GL945474">
    <property type="protein sequence ID" value="EGO04246.1"/>
    <property type="molecule type" value="Genomic_DNA"/>
</dbReference>